<evidence type="ECO:0000259" key="2">
    <source>
        <dbReference type="PROSITE" id="PS50105"/>
    </source>
</evidence>
<dbReference type="Ensembl" id="ENSPTIT00000019868.1">
    <property type="protein sequence ID" value="ENSPTIP00000015716.1"/>
    <property type="gene ID" value="ENSPTIG00000014634.1"/>
</dbReference>
<reference evidence="3" key="2">
    <citation type="submission" date="2025-09" db="UniProtKB">
        <authorList>
            <consortium name="Ensembl"/>
        </authorList>
    </citation>
    <scope>IDENTIFICATION</scope>
</reference>
<dbReference type="SUPFAM" id="SSF47769">
    <property type="entry name" value="SAM/Pointed domain"/>
    <property type="match status" value="1"/>
</dbReference>
<keyword evidence="4" id="KW-1185">Reference proteome</keyword>
<sequence>MSKGILQVHPPICDCPGCRISSPVNRGRLADKRTVALPTARVLKKELTTSFSATDGDSDGNGPAYGQRPGLKQEDTPHVRIMKRSQDSDLPTLISSVHRSRHLVMPEHQSRCEFQRGGVEIGLGAAGDLLGKRPGRTPHVSSECPLEKKARSKPPQETLLLPELGPSMAPEDHYRRLVSALSEAGTFEDPQRLYHLGLPSHGMCPLPVARSPTNLASRPPLTIPTHPNPPRSPEGPARGGSSICEEPQWPGSPLTLIHGRSAPKAGPGSPVRRAPRKGGPSPASAHSSESKETTGAGLWAQDGSEDEPPKDSEGEDPEMVAAGGQGPTLGQAPTGGASPEGKGLLSGSMLPPPLPLGLPYAVSPYFHTGTMGGLFMDGEETTAPEDLSKWTVDDVCSFVGGLSGCGEYAPVFREQGIDGETLPLLTEEHLLTTMGLKLGPALKIRAQVAKRLGRVFYMASFPVALPLQPPTLRAPERELTSGEQALSPALAPSPYGGGHPPAGRASPKQENGTVALLPGPADPSQPLC</sequence>
<gene>
    <name evidence="3" type="primary">SAMD11</name>
</gene>
<evidence type="ECO:0000313" key="4">
    <source>
        <dbReference type="Proteomes" id="UP000675900"/>
    </source>
</evidence>
<dbReference type="AlphaFoldDB" id="A0A8C9K1Y2"/>
<dbReference type="SMART" id="SM00454">
    <property type="entry name" value="SAM"/>
    <property type="match status" value="1"/>
</dbReference>
<evidence type="ECO:0000313" key="3">
    <source>
        <dbReference type="Ensembl" id="ENSPTIP00000015716.1"/>
    </source>
</evidence>
<dbReference type="PANTHER" id="PTHR12247:SF67">
    <property type="entry name" value="STERILE ALPHA MOTIF DOMAIN-CONTAINING PROTEIN 11"/>
    <property type="match status" value="1"/>
</dbReference>
<feature type="region of interest" description="Disordered" evidence="1">
    <location>
        <begin position="128"/>
        <end position="154"/>
    </location>
</feature>
<name>A0A8C9K1Y2_PANTA</name>
<organism evidence="3 4">
    <name type="scientific">Panthera tigris altaica</name>
    <name type="common">Siberian tiger</name>
    <dbReference type="NCBI Taxonomy" id="74533"/>
    <lineage>
        <taxon>Eukaryota</taxon>
        <taxon>Metazoa</taxon>
        <taxon>Chordata</taxon>
        <taxon>Craniata</taxon>
        <taxon>Vertebrata</taxon>
        <taxon>Euteleostomi</taxon>
        <taxon>Mammalia</taxon>
        <taxon>Eutheria</taxon>
        <taxon>Laurasiatheria</taxon>
        <taxon>Carnivora</taxon>
        <taxon>Feliformia</taxon>
        <taxon>Felidae</taxon>
        <taxon>Pantherinae</taxon>
        <taxon>Panthera</taxon>
    </lineage>
</organism>
<dbReference type="GO" id="GO:0003682">
    <property type="term" value="F:chromatin binding"/>
    <property type="evidence" value="ECO:0007669"/>
    <property type="project" value="TreeGrafter"/>
</dbReference>
<accession>A0A8C9K1Y2</accession>
<dbReference type="GO" id="GO:0042393">
    <property type="term" value="F:histone binding"/>
    <property type="evidence" value="ECO:0007669"/>
    <property type="project" value="TreeGrafter"/>
</dbReference>
<dbReference type="InterPro" id="IPR001660">
    <property type="entry name" value="SAM"/>
</dbReference>
<dbReference type="InterPro" id="IPR013761">
    <property type="entry name" value="SAM/pointed_sf"/>
</dbReference>
<feature type="domain" description="SAM" evidence="2">
    <location>
        <begin position="390"/>
        <end position="436"/>
    </location>
</feature>
<reference evidence="3" key="1">
    <citation type="submission" date="2025-08" db="UniProtKB">
        <authorList>
            <consortium name="Ensembl"/>
        </authorList>
    </citation>
    <scope>IDENTIFICATION</scope>
</reference>
<feature type="region of interest" description="Disordered" evidence="1">
    <location>
        <begin position="476"/>
        <end position="528"/>
    </location>
</feature>
<feature type="region of interest" description="Disordered" evidence="1">
    <location>
        <begin position="209"/>
        <end position="348"/>
    </location>
</feature>
<dbReference type="GO" id="GO:0045892">
    <property type="term" value="P:negative regulation of DNA-templated transcription"/>
    <property type="evidence" value="ECO:0007669"/>
    <property type="project" value="TreeGrafter"/>
</dbReference>
<dbReference type="GO" id="GO:0005634">
    <property type="term" value="C:nucleus"/>
    <property type="evidence" value="ECO:0007669"/>
    <property type="project" value="TreeGrafter"/>
</dbReference>
<dbReference type="Proteomes" id="UP000675900">
    <property type="component" value="Unassembled WGS sequence"/>
</dbReference>
<dbReference type="PROSITE" id="PS50105">
    <property type="entry name" value="SAM_DOMAIN"/>
    <property type="match status" value="1"/>
</dbReference>
<dbReference type="CDD" id="cd09579">
    <property type="entry name" value="SAM_Samd7_11"/>
    <property type="match status" value="1"/>
</dbReference>
<dbReference type="GeneTree" id="ENSGT00940000160830"/>
<proteinExistence type="predicted"/>
<evidence type="ECO:0000256" key="1">
    <source>
        <dbReference type="SAM" id="MobiDB-lite"/>
    </source>
</evidence>
<dbReference type="PANTHER" id="PTHR12247">
    <property type="entry name" value="POLYCOMB GROUP PROTEIN"/>
    <property type="match status" value="1"/>
</dbReference>
<dbReference type="Pfam" id="PF07647">
    <property type="entry name" value="SAM_2"/>
    <property type="match status" value="1"/>
</dbReference>
<feature type="region of interest" description="Disordered" evidence="1">
    <location>
        <begin position="51"/>
        <end position="77"/>
    </location>
</feature>
<protein>
    <submittedName>
        <fullName evidence="3">Sterile alpha motif domain containing 11</fullName>
    </submittedName>
</protein>
<dbReference type="Gene3D" id="1.10.150.50">
    <property type="entry name" value="Transcription Factor, Ets-1"/>
    <property type="match status" value="1"/>
</dbReference>
<dbReference type="InterPro" id="IPR050548">
    <property type="entry name" value="PcG_chromatin_remod_factors"/>
</dbReference>